<dbReference type="Gene3D" id="3.10.20.90">
    <property type="entry name" value="Phosphatidylinositol 3-kinase Catalytic Subunit, Chain A, domain 1"/>
    <property type="match status" value="1"/>
</dbReference>
<dbReference type="EC" id="3.1.3.16" evidence="3"/>
<dbReference type="STRING" id="3088.A0A383V8R4"/>
<keyword evidence="8" id="KW-0539">Nucleus</keyword>
<protein>
    <recommendedName>
        <fullName evidence="3">protein-serine/threonine phosphatase</fullName>
        <ecNumber evidence="3">3.1.3.16</ecNumber>
    </recommendedName>
    <alternativeName>
        <fullName evidence="9">Nuclear proteasome inhibitor UBLCP1</fullName>
    </alternativeName>
</protein>
<dbReference type="InterPro" id="IPR051658">
    <property type="entry name" value="UBLCP1"/>
</dbReference>
<dbReference type="InterPro" id="IPR029071">
    <property type="entry name" value="Ubiquitin-like_domsf"/>
</dbReference>
<keyword evidence="6" id="KW-0460">Magnesium</keyword>
<dbReference type="GO" id="GO:0005634">
    <property type="term" value="C:nucleus"/>
    <property type="evidence" value="ECO:0007669"/>
    <property type="project" value="UniProtKB-SubCell"/>
</dbReference>
<dbReference type="InterPro" id="IPR036412">
    <property type="entry name" value="HAD-like_sf"/>
</dbReference>
<proteinExistence type="predicted"/>
<keyword evidence="7" id="KW-0904">Protein phosphatase</keyword>
<evidence type="ECO:0000256" key="7">
    <source>
        <dbReference type="ARBA" id="ARBA00022912"/>
    </source>
</evidence>
<dbReference type="PROSITE" id="PS50969">
    <property type="entry name" value="FCP1"/>
    <property type="match status" value="1"/>
</dbReference>
<keyword evidence="4" id="KW-0479">Metal-binding</keyword>
<evidence type="ECO:0000256" key="9">
    <source>
        <dbReference type="ARBA" id="ARBA00032039"/>
    </source>
</evidence>
<evidence type="ECO:0000256" key="4">
    <source>
        <dbReference type="ARBA" id="ARBA00022723"/>
    </source>
</evidence>
<dbReference type="Proteomes" id="UP000256970">
    <property type="component" value="Unassembled WGS sequence"/>
</dbReference>
<dbReference type="SMART" id="SM00213">
    <property type="entry name" value="UBQ"/>
    <property type="match status" value="1"/>
</dbReference>
<dbReference type="InterPro" id="IPR004274">
    <property type="entry name" value="FCP1_dom"/>
</dbReference>
<keyword evidence="13" id="KW-1185">Reference proteome</keyword>
<comment type="catalytic activity">
    <reaction evidence="10">
        <text>O-phospho-L-seryl-[protein] + H2O = L-seryl-[protein] + phosphate</text>
        <dbReference type="Rhea" id="RHEA:20629"/>
        <dbReference type="Rhea" id="RHEA-COMP:9863"/>
        <dbReference type="Rhea" id="RHEA-COMP:11604"/>
        <dbReference type="ChEBI" id="CHEBI:15377"/>
        <dbReference type="ChEBI" id="CHEBI:29999"/>
        <dbReference type="ChEBI" id="CHEBI:43474"/>
        <dbReference type="ChEBI" id="CHEBI:83421"/>
        <dbReference type="EC" id="3.1.3.16"/>
    </reaction>
</comment>
<dbReference type="SUPFAM" id="SSF54236">
    <property type="entry name" value="Ubiquitin-like"/>
    <property type="match status" value="1"/>
</dbReference>
<organism evidence="12 13">
    <name type="scientific">Tetradesmus obliquus</name>
    <name type="common">Green alga</name>
    <name type="synonym">Acutodesmus obliquus</name>
    <dbReference type="NCBI Taxonomy" id="3088"/>
    <lineage>
        <taxon>Eukaryota</taxon>
        <taxon>Viridiplantae</taxon>
        <taxon>Chlorophyta</taxon>
        <taxon>core chlorophytes</taxon>
        <taxon>Chlorophyceae</taxon>
        <taxon>CS clade</taxon>
        <taxon>Sphaeropleales</taxon>
        <taxon>Scenedesmaceae</taxon>
        <taxon>Tetradesmus</taxon>
    </lineage>
</organism>
<comment type="subcellular location">
    <subcellularLocation>
        <location evidence="2">Nucleus</location>
    </subcellularLocation>
</comment>
<dbReference type="InterPro" id="IPR023214">
    <property type="entry name" value="HAD_sf"/>
</dbReference>
<dbReference type="GO" id="GO:0046872">
    <property type="term" value="F:metal ion binding"/>
    <property type="evidence" value="ECO:0007669"/>
    <property type="project" value="UniProtKB-KW"/>
</dbReference>
<dbReference type="GO" id="GO:0090364">
    <property type="term" value="P:regulation of proteasome assembly"/>
    <property type="evidence" value="ECO:0007669"/>
    <property type="project" value="InterPro"/>
</dbReference>
<comment type="cofactor">
    <cofactor evidence="1">
        <name>Mg(2+)</name>
        <dbReference type="ChEBI" id="CHEBI:18420"/>
    </cofactor>
</comment>
<dbReference type="Pfam" id="PF00240">
    <property type="entry name" value="ubiquitin"/>
    <property type="match status" value="1"/>
</dbReference>
<dbReference type="SUPFAM" id="SSF56784">
    <property type="entry name" value="HAD-like"/>
    <property type="match status" value="1"/>
</dbReference>
<accession>A0A383V8R4</accession>
<dbReference type="Pfam" id="PF03031">
    <property type="entry name" value="NIF"/>
    <property type="match status" value="1"/>
</dbReference>
<evidence type="ECO:0000256" key="3">
    <source>
        <dbReference type="ARBA" id="ARBA00013081"/>
    </source>
</evidence>
<gene>
    <name evidence="12" type="ORF">BQ4739_LOCUS2508</name>
</gene>
<dbReference type="CDD" id="cd01813">
    <property type="entry name" value="Ubl_UBLCP1"/>
    <property type="match status" value="1"/>
</dbReference>
<dbReference type="GO" id="GO:0004722">
    <property type="term" value="F:protein serine/threonine phosphatase activity"/>
    <property type="evidence" value="ECO:0007669"/>
    <property type="project" value="UniProtKB-EC"/>
</dbReference>
<dbReference type="InterPro" id="IPR011943">
    <property type="entry name" value="HAD-SF_hydro_IIID"/>
</dbReference>
<evidence type="ECO:0000256" key="6">
    <source>
        <dbReference type="ARBA" id="ARBA00022842"/>
    </source>
</evidence>
<dbReference type="FunFam" id="3.10.20.90:FF:000060">
    <property type="entry name" value="ubiquitin-like domain-containing CTD phosphatase 1"/>
    <property type="match status" value="1"/>
</dbReference>
<evidence type="ECO:0000256" key="1">
    <source>
        <dbReference type="ARBA" id="ARBA00001946"/>
    </source>
</evidence>
<evidence type="ECO:0000256" key="5">
    <source>
        <dbReference type="ARBA" id="ARBA00022801"/>
    </source>
</evidence>
<evidence type="ECO:0000256" key="10">
    <source>
        <dbReference type="ARBA" id="ARBA00047761"/>
    </source>
</evidence>
<evidence type="ECO:0000256" key="8">
    <source>
        <dbReference type="ARBA" id="ARBA00023242"/>
    </source>
</evidence>
<evidence type="ECO:0000313" key="13">
    <source>
        <dbReference type="Proteomes" id="UP000256970"/>
    </source>
</evidence>
<evidence type="ECO:0000256" key="11">
    <source>
        <dbReference type="ARBA" id="ARBA00048336"/>
    </source>
</evidence>
<name>A0A383V8R4_TETOB</name>
<dbReference type="PANTHER" id="PTHR48493">
    <property type="entry name" value="UBIQUITIN-LIKE DOMAIN-CONTAINING CTD PHOSPHATASE 1"/>
    <property type="match status" value="1"/>
</dbReference>
<sequence>MPQIVVKWSGKEYEVELPESDTVANLKRVLQEKTAVDPKRQKLLGLKTKDGKMATDEAAIADLAIKPNTKVMMMGQPEAVIQQAHAEALAAPEVQDDFDIGAEEEAALQVKDKPEVQEKLQRRIASTEVKIMHPPRPGKKCLVLDIDYTLFDLNSSAERPDELARPYLHEFLSACYEFYDIIIWSATNMKWVEVKMRELGCLSHPQYKFVCMLDHKAMVTVQTEKYGVFDCKPLQFIWAKFDEYDEDNTVMLDDLRRNFIMNKQNGLVIRPFKKAHLTRHLDQELLHLMHYLTLVGQLDKLSGLDHRRWERYLAKHGARALQNAALQ</sequence>
<dbReference type="EMBL" id="FNXT01000186">
    <property type="protein sequence ID" value="SZX61958.1"/>
    <property type="molecule type" value="Genomic_DNA"/>
</dbReference>
<evidence type="ECO:0000313" key="12">
    <source>
        <dbReference type="EMBL" id="SZX61958.1"/>
    </source>
</evidence>
<dbReference type="SMART" id="SM00577">
    <property type="entry name" value="CPDc"/>
    <property type="match status" value="1"/>
</dbReference>
<dbReference type="NCBIfam" id="TIGR02245">
    <property type="entry name" value="HAD_IIID1"/>
    <property type="match status" value="1"/>
</dbReference>
<reference evidence="12 13" key="1">
    <citation type="submission" date="2016-10" db="EMBL/GenBank/DDBJ databases">
        <authorList>
            <person name="Cai Z."/>
        </authorList>
    </citation>
    <scope>NUCLEOTIDE SEQUENCE [LARGE SCALE GENOMIC DNA]</scope>
</reference>
<dbReference type="AlphaFoldDB" id="A0A383V8R4"/>
<comment type="catalytic activity">
    <reaction evidence="11">
        <text>O-phospho-L-threonyl-[protein] + H2O = L-threonyl-[protein] + phosphate</text>
        <dbReference type="Rhea" id="RHEA:47004"/>
        <dbReference type="Rhea" id="RHEA-COMP:11060"/>
        <dbReference type="Rhea" id="RHEA-COMP:11605"/>
        <dbReference type="ChEBI" id="CHEBI:15377"/>
        <dbReference type="ChEBI" id="CHEBI:30013"/>
        <dbReference type="ChEBI" id="CHEBI:43474"/>
        <dbReference type="ChEBI" id="CHEBI:61977"/>
        <dbReference type="EC" id="3.1.3.16"/>
    </reaction>
</comment>
<keyword evidence="5" id="KW-0378">Hydrolase</keyword>
<dbReference type="PANTHER" id="PTHR48493:SF1">
    <property type="entry name" value="UBIQUITIN-LIKE DOMAIN-CONTAINING CTD PHOSPHATASE 1"/>
    <property type="match status" value="1"/>
</dbReference>
<dbReference type="PROSITE" id="PS50053">
    <property type="entry name" value="UBIQUITIN_2"/>
    <property type="match status" value="1"/>
</dbReference>
<dbReference type="Gene3D" id="3.40.50.1000">
    <property type="entry name" value="HAD superfamily/HAD-like"/>
    <property type="match status" value="1"/>
</dbReference>
<dbReference type="InterPro" id="IPR000626">
    <property type="entry name" value="Ubiquitin-like_dom"/>
</dbReference>
<evidence type="ECO:0000256" key="2">
    <source>
        <dbReference type="ARBA" id="ARBA00004123"/>
    </source>
</evidence>